<feature type="transmembrane region" description="Helical" evidence="1">
    <location>
        <begin position="165"/>
        <end position="188"/>
    </location>
</feature>
<keyword evidence="1" id="KW-0472">Membrane</keyword>
<feature type="transmembrane region" description="Helical" evidence="1">
    <location>
        <begin position="68"/>
        <end position="87"/>
    </location>
</feature>
<comment type="caution">
    <text evidence="2">The sequence shown here is derived from an EMBL/GenBank/DDBJ whole genome shotgun (WGS) entry which is preliminary data.</text>
</comment>
<sequence length="241" mass="27458">MKIVYTLDQLHLRARENKWLGYFTVFCRVALAAGFIPSGMVKILGERFTALPNIHPMGSYLEALHHTGYYYTFIGVVQVLAAIFLLIPRTATLGAVLYFPVILNICILSLAVRFDGSLISSPLMVLACTYLLCWDYHKFKYIFPFYRNKDTLPPNFTRDNRFPGWFFLGVFVTILAVGFTVTNVFSIMPRNSYNDCTKNCQNSEDPQACINFCDCVHNQGKPLDSCVAAYNKAIKTKRNKR</sequence>
<feature type="transmembrane region" description="Helical" evidence="1">
    <location>
        <begin position="20"/>
        <end position="41"/>
    </location>
</feature>
<accession>A0A327Q5Z9</accession>
<dbReference type="Proteomes" id="UP000249547">
    <property type="component" value="Unassembled WGS sequence"/>
</dbReference>
<feature type="transmembrane region" description="Helical" evidence="1">
    <location>
        <begin position="94"/>
        <end position="112"/>
    </location>
</feature>
<dbReference type="RefSeq" id="WP_111599802.1">
    <property type="nucleotide sequence ID" value="NZ_QLLL01000009.1"/>
</dbReference>
<gene>
    <name evidence="2" type="ORF">LX64_04402</name>
</gene>
<reference evidence="2 3" key="1">
    <citation type="submission" date="2018-06" db="EMBL/GenBank/DDBJ databases">
        <title>Genomic Encyclopedia of Archaeal and Bacterial Type Strains, Phase II (KMG-II): from individual species to whole genera.</title>
        <authorList>
            <person name="Goeker M."/>
        </authorList>
    </citation>
    <scope>NUCLEOTIDE SEQUENCE [LARGE SCALE GENOMIC DNA]</scope>
    <source>
        <strain evidence="2 3">DSM 23857</strain>
    </source>
</reference>
<organism evidence="2 3">
    <name type="scientific">Chitinophaga skermanii</name>
    <dbReference type="NCBI Taxonomy" id="331697"/>
    <lineage>
        <taxon>Bacteria</taxon>
        <taxon>Pseudomonadati</taxon>
        <taxon>Bacteroidota</taxon>
        <taxon>Chitinophagia</taxon>
        <taxon>Chitinophagales</taxon>
        <taxon>Chitinophagaceae</taxon>
        <taxon>Chitinophaga</taxon>
    </lineage>
</organism>
<dbReference type="OrthoDB" id="5524812at2"/>
<name>A0A327Q5Z9_9BACT</name>
<protein>
    <recommendedName>
        <fullName evidence="4">DoxX-like protein</fullName>
    </recommendedName>
</protein>
<evidence type="ECO:0000313" key="2">
    <source>
        <dbReference type="EMBL" id="RAI99849.1"/>
    </source>
</evidence>
<evidence type="ECO:0008006" key="4">
    <source>
        <dbReference type="Google" id="ProtNLM"/>
    </source>
</evidence>
<dbReference type="AlphaFoldDB" id="A0A327Q5Z9"/>
<keyword evidence="1" id="KW-0812">Transmembrane</keyword>
<keyword evidence="1" id="KW-1133">Transmembrane helix</keyword>
<dbReference type="EMBL" id="QLLL01000009">
    <property type="protein sequence ID" value="RAI99849.1"/>
    <property type="molecule type" value="Genomic_DNA"/>
</dbReference>
<keyword evidence="3" id="KW-1185">Reference proteome</keyword>
<evidence type="ECO:0000256" key="1">
    <source>
        <dbReference type="SAM" id="Phobius"/>
    </source>
</evidence>
<proteinExistence type="predicted"/>
<evidence type="ECO:0000313" key="3">
    <source>
        <dbReference type="Proteomes" id="UP000249547"/>
    </source>
</evidence>